<dbReference type="SMART" id="SM01150">
    <property type="entry name" value="DUF1338"/>
    <property type="match status" value="1"/>
</dbReference>
<evidence type="ECO:0000256" key="5">
    <source>
        <dbReference type="ARBA" id="ARBA00035013"/>
    </source>
</evidence>
<keyword evidence="4" id="KW-0408">Iron</keyword>
<dbReference type="EC" id="1.13.11.93" evidence="6"/>
<dbReference type="AlphaFoldDB" id="A0A0U3MKC3"/>
<dbReference type="Proteomes" id="UP000060699">
    <property type="component" value="Chromosome"/>
</dbReference>
<sequence>MSEISTGAAVPATGTAFETSGVYRLLTVALGEVPARQAFAQLDVVPALLRPVSETVSRAELAQALNMALFLDVTRRVPMASAYVADLQRAGQRLVFDHGALRTVAWPSGALPPGEASITRVLRPLGFELAATYPLTKLKMTGRAWRHADLPEDIAQYFVSELHPERFSDAFQATVTRVLATSQDPLSPSDLALLEQLARDRQLPRASAEVLLPHLIACFARHHGLFEADDYQALLSESAEMAWISTEGNAFNHATDRVADVAAVAQAQRDLGRPVKDSIETSATGRVRQTAFRAARVMREFHDRGQRVMLEVPGSFHEFIQREPLPGSTALDLAFDAGNATGIFKMTAGQAAGQTAGQAAADEAPAC</sequence>
<dbReference type="Gene3D" id="3.10.180.50">
    <property type="match status" value="1"/>
</dbReference>
<evidence type="ECO:0000256" key="3">
    <source>
        <dbReference type="ARBA" id="ARBA00023002"/>
    </source>
</evidence>
<dbReference type="InterPro" id="IPR009770">
    <property type="entry name" value="HGLS"/>
</dbReference>
<dbReference type="PATRIC" id="fig|76731.3.peg.4589"/>
<keyword evidence="3" id="KW-0560">Oxidoreductase</keyword>
<dbReference type="GO" id="GO:0051213">
    <property type="term" value="F:dioxygenase activity"/>
    <property type="evidence" value="ECO:0007669"/>
    <property type="project" value="UniProtKB-KW"/>
</dbReference>
<reference evidence="8 9" key="1">
    <citation type="submission" date="2015-12" db="EMBL/GenBank/DDBJ databases">
        <title>Complete genome of Roseateles depolymerans KCTC 42856.</title>
        <authorList>
            <person name="Kim K.M."/>
        </authorList>
    </citation>
    <scope>NUCLEOTIDE SEQUENCE [LARGE SCALE GENOMIC DNA]</scope>
    <source>
        <strain evidence="8 9">KCTC 42856</strain>
    </source>
</reference>
<gene>
    <name evidence="8" type="ORF">RD2015_4480</name>
</gene>
<evidence type="ECO:0000313" key="8">
    <source>
        <dbReference type="EMBL" id="ALV08921.1"/>
    </source>
</evidence>
<dbReference type="KEGG" id="rdp:RD2015_4480"/>
<dbReference type="OrthoDB" id="506370at2"/>
<dbReference type="RefSeq" id="WP_083525912.1">
    <property type="nucleotide sequence ID" value="NZ_CP013729.1"/>
</dbReference>
<accession>A0A0U3MKC3</accession>
<evidence type="ECO:0000256" key="6">
    <source>
        <dbReference type="ARBA" id="ARBA00035023"/>
    </source>
</evidence>
<evidence type="ECO:0000256" key="2">
    <source>
        <dbReference type="ARBA" id="ARBA00022964"/>
    </source>
</evidence>
<dbReference type="Pfam" id="PF07063">
    <property type="entry name" value="HGLS"/>
    <property type="match status" value="1"/>
</dbReference>
<dbReference type="STRING" id="76731.RD2015_4480"/>
<evidence type="ECO:0000256" key="7">
    <source>
        <dbReference type="ARBA" id="ARBA00035045"/>
    </source>
</evidence>
<evidence type="ECO:0000313" key="9">
    <source>
        <dbReference type="Proteomes" id="UP000060699"/>
    </source>
</evidence>
<keyword evidence="9" id="KW-1185">Reference proteome</keyword>
<evidence type="ECO:0000256" key="4">
    <source>
        <dbReference type="ARBA" id="ARBA00023004"/>
    </source>
</evidence>
<dbReference type="EMBL" id="CP013729">
    <property type="protein sequence ID" value="ALV08921.1"/>
    <property type="molecule type" value="Genomic_DNA"/>
</dbReference>
<keyword evidence="2" id="KW-0223">Dioxygenase</keyword>
<proteinExistence type="inferred from homology"/>
<comment type="similarity">
    <text evidence="5">Belongs to the 2-oxoadipate dioxygenase/decarboxylase family.</text>
</comment>
<comment type="cofactor">
    <cofactor evidence="1">
        <name>Fe(2+)</name>
        <dbReference type="ChEBI" id="CHEBI:29033"/>
    </cofactor>
</comment>
<name>A0A0U3MKC3_9BURK</name>
<evidence type="ECO:0000256" key="1">
    <source>
        <dbReference type="ARBA" id="ARBA00001954"/>
    </source>
</evidence>
<protein>
    <recommendedName>
        <fullName evidence="6">2-oxoadipate dioxygenase/decarboxylase</fullName>
        <ecNumber evidence="6">1.13.11.93</ecNumber>
    </recommendedName>
    <alternativeName>
        <fullName evidence="7">2-hydroxyglutarate synthase</fullName>
    </alternativeName>
</protein>
<organism evidence="8 9">
    <name type="scientific">Roseateles depolymerans</name>
    <dbReference type="NCBI Taxonomy" id="76731"/>
    <lineage>
        <taxon>Bacteria</taxon>
        <taxon>Pseudomonadati</taxon>
        <taxon>Pseudomonadota</taxon>
        <taxon>Betaproteobacteria</taxon>
        <taxon>Burkholderiales</taxon>
        <taxon>Sphaerotilaceae</taxon>
        <taxon>Roseateles</taxon>
    </lineage>
</organism>